<evidence type="ECO:0000313" key="1">
    <source>
        <dbReference type="EnsemblPlants" id="TuG1812G0100003526.01.T01.cds376770"/>
    </source>
</evidence>
<sequence length="63" mass="7530">MFWDLFEICNQPDCSVAQVWDGTTLKLTFRRCVDLRGMLRWNQLQDHIRDFLLSTSPDLPIWS</sequence>
<name>A0A8R7P4J8_TRIUA</name>
<reference evidence="1" key="2">
    <citation type="submission" date="2018-03" db="EMBL/GenBank/DDBJ databases">
        <title>The Triticum urartu genome reveals the dynamic nature of wheat genome evolution.</title>
        <authorList>
            <person name="Ling H."/>
            <person name="Ma B."/>
            <person name="Shi X."/>
            <person name="Liu H."/>
            <person name="Dong L."/>
            <person name="Sun H."/>
            <person name="Cao Y."/>
            <person name="Gao Q."/>
            <person name="Zheng S."/>
            <person name="Li Y."/>
            <person name="Yu Y."/>
            <person name="Du H."/>
            <person name="Qi M."/>
            <person name="Li Y."/>
            <person name="Yu H."/>
            <person name="Cui Y."/>
            <person name="Wang N."/>
            <person name="Chen C."/>
            <person name="Wu H."/>
            <person name="Zhao Y."/>
            <person name="Zhang J."/>
            <person name="Li Y."/>
            <person name="Zhou W."/>
            <person name="Zhang B."/>
            <person name="Hu W."/>
            <person name="Eijk M."/>
            <person name="Tang J."/>
            <person name="Witsenboer H."/>
            <person name="Zhao S."/>
            <person name="Li Z."/>
            <person name="Zhang A."/>
            <person name="Wang D."/>
            <person name="Liang C."/>
        </authorList>
    </citation>
    <scope>NUCLEOTIDE SEQUENCE [LARGE SCALE GENOMIC DNA]</scope>
    <source>
        <strain evidence="1">cv. G1812</strain>
    </source>
</reference>
<protein>
    <submittedName>
        <fullName evidence="1">Uncharacterized protein</fullName>
    </submittedName>
</protein>
<proteinExistence type="predicted"/>
<dbReference type="EnsemblPlants" id="TuG1812G0100003526.01.T01">
    <property type="protein sequence ID" value="TuG1812G0100003526.01.T01.cds376770"/>
    <property type="gene ID" value="TuG1812G0100003526.01"/>
</dbReference>
<reference evidence="2" key="1">
    <citation type="journal article" date="2013" name="Nature">
        <title>Draft genome of the wheat A-genome progenitor Triticum urartu.</title>
        <authorList>
            <person name="Ling H.Q."/>
            <person name="Zhao S."/>
            <person name="Liu D."/>
            <person name="Wang J."/>
            <person name="Sun H."/>
            <person name="Zhang C."/>
            <person name="Fan H."/>
            <person name="Li D."/>
            <person name="Dong L."/>
            <person name="Tao Y."/>
            <person name="Gao C."/>
            <person name="Wu H."/>
            <person name="Li Y."/>
            <person name="Cui Y."/>
            <person name="Guo X."/>
            <person name="Zheng S."/>
            <person name="Wang B."/>
            <person name="Yu K."/>
            <person name="Liang Q."/>
            <person name="Yang W."/>
            <person name="Lou X."/>
            <person name="Chen J."/>
            <person name="Feng M."/>
            <person name="Jian J."/>
            <person name="Zhang X."/>
            <person name="Luo G."/>
            <person name="Jiang Y."/>
            <person name="Liu J."/>
            <person name="Wang Z."/>
            <person name="Sha Y."/>
            <person name="Zhang B."/>
            <person name="Wu H."/>
            <person name="Tang D."/>
            <person name="Shen Q."/>
            <person name="Xue P."/>
            <person name="Zou S."/>
            <person name="Wang X."/>
            <person name="Liu X."/>
            <person name="Wang F."/>
            <person name="Yang Y."/>
            <person name="An X."/>
            <person name="Dong Z."/>
            <person name="Zhang K."/>
            <person name="Zhang X."/>
            <person name="Luo M.C."/>
            <person name="Dvorak J."/>
            <person name="Tong Y."/>
            <person name="Wang J."/>
            <person name="Yang H."/>
            <person name="Li Z."/>
            <person name="Wang D."/>
            <person name="Zhang A."/>
            <person name="Wang J."/>
        </authorList>
    </citation>
    <scope>NUCLEOTIDE SEQUENCE</scope>
    <source>
        <strain evidence="2">cv. G1812</strain>
    </source>
</reference>
<dbReference type="Gramene" id="TuG1812G0100003526.01.T01">
    <property type="protein sequence ID" value="TuG1812G0100003526.01.T01.cds376770"/>
    <property type="gene ID" value="TuG1812G0100003526.01"/>
</dbReference>
<dbReference type="Proteomes" id="UP000015106">
    <property type="component" value="Chromosome 1"/>
</dbReference>
<organism evidence="1 2">
    <name type="scientific">Triticum urartu</name>
    <name type="common">Red wild einkorn</name>
    <name type="synonym">Crithodium urartu</name>
    <dbReference type="NCBI Taxonomy" id="4572"/>
    <lineage>
        <taxon>Eukaryota</taxon>
        <taxon>Viridiplantae</taxon>
        <taxon>Streptophyta</taxon>
        <taxon>Embryophyta</taxon>
        <taxon>Tracheophyta</taxon>
        <taxon>Spermatophyta</taxon>
        <taxon>Magnoliopsida</taxon>
        <taxon>Liliopsida</taxon>
        <taxon>Poales</taxon>
        <taxon>Poaceae</taxon>
        <taxon>BOP clade</taxon>
        <taxon>Pooideae</taxon>
        <taxon>Triticodae</taxon>
        <taxon>Triticeae</taxon>
        <taxon>Triticinae</taxon>
        <taxon>Triticum</taxon>
    </lineage>
</organism>
<keyword evidence="2" id="KW-1185">Reference proteome</keyword>
<dbReference type="AlphaFoldDB" id="A0A8R7P4J8"/>
<reference evidence="1" key="3">
    <citation type="submission" date="2022-06" db="UniProtKB">
        <authorList>
            <consortium name="EnsemblPlants"/>
        </authorList>
    </citation>
    <scope>IDENTIFICATION</scope>
</reference>
<evidence type="ECO:0000313" key="2">
    <source>
        <dbReference type="Proteomes" id="UP000015106"/>
    </source>
</evidence>
<accession>A0A8R7P4J8</accession>